<feature type="non-terminal residue" evidence="2">
    <location>
        <position position="1"/>
    </location>
</feature>
<sequence length="94" mass="10659">STFCCDLTAVRNLPVDVRHPQQTAGYLGACLRDWYPFLETLKPVTSYSAFPELCSQQSHSPPPNLRISPESRSGLPEIPTNSFCFRRQERMAEN</sequence>
<dbReference type="AlphaFoldDB" id="A0A8X6PDW2"/>
<proteinExistence type="predicted"/>
<keyword evidence="3" id="KW-1185">Reference proteome</keyword>
<gene>
    <name evidence="2" type="ORF">NPIL_343351</name>
</gene>
<protein>
    <submittedName>
        <fullName evidence="2">Uncharacterized protein</fullName>
    </submittedName>
</protein>
<evidence type="ECO:0000313" key="2">
    <source>
        <dbReference type="EMBL" id="GFT59841.1"/>
    </source>
</evidence>
<evidence type="ECO:0000313" key="3">
    <source>
        <dbReference type="Proteomes" id="UP000887013"/>
    </source>
</evidence>
<organism evidence="2 3">
    <name type="scientific">Nephila pilipes</name>
    <name type="common">Giant wood spider</name>
    <name type="synonym">Nephila maculata</name>
    <dbReference type="NCBI Taxonomy" id="299642"/>
    <lineage>
        <taxon>Eukaryota</taxon>
        <taxon>Metazoa</taxon>
        <taxon>Ecdysozoa</taxon>
        <taxon>Arthropoda</taxon>
        <taxon>Chelicerata</taxon>
        <taxon>Arachnida</taxon>
        <taxon>Araneae</taxon>
        <taxon>Araneomorphae</taxon>
        <taxon>Entelegynae</taxon>
        <taxon>Araneoidea</taxon>
        <taxon>Nephilidae</taxon>
        <taxon>Nephila</taxon>
    </lineage>
</organism>
<reference evidence="2" key="1">
    <citation type="submission" date="2020-08" db="EMBL/GenBank/DDBJ databases">
        <title>Multicomponent nature underlies the extraordinary mechanical properties of spider dragline silk.</title>
        <authorList>
            <person name="Kono N."/>
            <person name="Nakamura H."/>
            <person name="Mori M."/>
            <person name="Yoshida Y."/>
            <person name="Ohtoshi R."/>
            <person name="Malay A.D."/>
            <person name="Moran D.A.P."/>
            <person name="Tomita M."/>
            <person name="Numata K."/>
            <person name="Arakawa K."/>
        </authorList>
    </citation>
    <scope>NUCLEOTIDE SEQUENCE</scope>
</reference>
<feature type="region of interest" description="Disordered" evidence="1">
    <location>
        <begin position="55"/>
        <end position="80"/>
    </location>
</feature>
<dbReference type="EMBL" id="BMAW01114015">
    <property type="protein sequence ID" value="GFT59841.1"/>
    <property type="molecule type" value="Genomic_DNA"/>
</dbReference>
<comment type="caution">
    <text evidence="2">The sequence shown here is derived from an EMBL/GenBank/DDBJ whole genome shotgun (WGS) entry which is preliminary data.</text>
</comment>
<dbReference type="Proteomes" id="UP000887013">
    <property type="component" value="Unassembled WGS sequence"/>
</dbReference>
<accession>A0A8X6PDW2</accession>
<name>A0A8X6PDW2_NEPPI</name>
<evidence type="ECO:0000256" key="1">
    <source>
        <dbReference type="SAM" id="MobiDB-lite"/>
    </source>
</evidence>